<dbReference type="PANTHER" id="PTHR45813:SF2">
    <property type="entry name" value="ADHESION G-PROTEIN COUPLED RECEPTOR F3"/>
    <property type="match status" value="1"/>
</dbReference>
<evidence type="ECO:0000256" key="7">
    <source>
        <dbReference type="ARBA" id="ARBA00023180"/>
    </source>
</evidence>
<gene>
    <name evidence="15" type="primary">LOC103364197</name>
</gene>
<dbReference type="STRING" id="144197.ENSSPAP00000024851"/>
<evidence type="ECO:0000256" key="9">
    <source>
        <dbReference type="SAM" id="SignalP"/>
    </source>
</evidence>
<organism evidence="13">
    <name type="scientific">Stegastes partitus</name>
    <name type="common">bicolor damselfish</name>
    <dbReference type="NCBI Taxonomy" id="144197"/>
    <lineage>
        <taxon>Eukaryota</taxon>
        <taxon>Metazoa</taxon>
        <taxon>Chordata</taxon>
        <taxon>Craniata</taxon>
        <taxon>Vertebrata</taxon>
        <taxon>Euteleostomi</taxon>
        <taxon>Actinopterygii</taxon>
        <taxon>Neopterygii</taxon>
        <taxon>Teleostei</taxon>
        <taxon>Neoteleostei</taxon>
        <taxon>Acanthomorphata</taxon>
        <taxon>Ovalentaria</taxon>
        <taxon>Pomacentridae</taxon>
        <taxon>Stegastes</taxon>
    </lineage>
</organism>
<feature type="transmembrane region" description="Helical" evidence="8">
    <location>
        <begin position="955"/>
        <end position="977"/>
    </location>
</feature>
<feature type="domain" description="G-protein coupled receptors family 2 profile 2" evidence="11">
    <location>
        <begin position="719"/>
        <end position="983"/>
    </location>
</feature>
<dbReference type="PROSITE" id="PS50261">
    <property type="entry name" value="G_PROTEIN_RECEP_F2_4"/>
    <property type="match status" value="1"/>
</dbReference>
<evidence type="ECO:0000256" key="6">
    <source>
        <dbReference type="ARBA" id="ARBA00023157"/>
    </source>
</evidence>
<dbReference type="GO" id="GO:0016020">
    <property type="term" value="C:membrane"/>
    <property type="evidence" value="ECO:0007669"/>
    <property type="project" value="UniProtKB-SubCell"/>
</dbReference>
<protein>
    <submittedName>
        <fullName evidence="13 15">Probable G-protein coupled receptor 113</fullName>
    </submittedName>
</protein>
<feature type="domain" description="GAIN-B" evidence="10">
    <location>
        <begin position="569"/>
        <end position="715"/>
    </location>
</feature>
<dbReference type="InterPro" id="IPR051587">
    <property type="entry name" value="Adhesion_GPCR"/>
</dbReference>
<keyword evidence="7" id="KW-0325">Glycoprotein</keyword>
<dbReference type="PROSITE" id="PS50835">
    <property type="entry name" value="IG_LIKE"/>
    <property type="match status" value="1"/>
</dbReference>
<feature type="signal peptide" evidence="9">
    <location>
        <begin position="1"/>
        <end position="18"/>
    </location>
</feature>
<keyword evidence="14" id="KW-1185">Reference proteome</keyword>
<evidence type="ECO:0000259" key="11">
    <source>
        <dbReference type="PROSITE" id="PS50261"/>
    </source>
</evidence>
<dbReference type="InterPro" id="IPR057244">
    <property type="entry name" value="GAIN_B"/>
</dbReference>
<evidence type="ECO:0000256" key="8">
    <source>
        <dbReference type="SAM" id="Phobius"/>
    </source>
</evidence>
<evidence type="ECO:0000256" key="3">
    <source>
        <dbReference type="ARBA" id="ARBA00022692"/>
    </source>
</evidence>
<feature type="transmembrane region" description="Helical" evidence="8">
    <location>
        <begin position="833"/>
        <end position="853"/>
    </location>
</feature>
<proteinExistence type="inferred from homology"/>
<name>A0A3B5AWK5_9TELE</name>
<comment type="subcellular location">
    <subcellularLocation>
        <location evidence="1">Membrane</location>
        <topology evidence="1">Multi-pass membrane protein</topology>
    </subcellularLocation>
</comment>
<dbReference type="InterPro" id="IPR017981">
    <property type="entry name" value="GPCR_2-like_7TM"/>
</dbReference>
<dbReference type="InterPro" id="IPR000832">
    <property type="entry name" value="GPCR_2_secretin-like"/>
</dbReference>
<dbReference type="Ensembl" id="ENSSPAT00000025260.1">
    <property type="protein sequence ID" value="ENSSPAP00000024851.1"/>
    <property type="gene ID" value="ENSSPAG00000018780.1"/>
</dbReference>
<evidence type="ECO:0000256" key="4">
    <source>
        <dbReference type="ARBA" id="ARBA00022989"/>
    </source>
</evidence>
<evidence type="ECO:0000256" key="2">
    <source>
        <dbReference type="ARBA" id="ARBA00007343"/>
    </source>
</evidence>
<evidence type="ECO:0000256" key="1">
    <source>
        <dbReference type="ARBA" id="ARBA00004141"/>
    </source>
</evidence>
<keyword evidence="5 8" id="KW-0472">Membrane</keyword>
<dbReference type="Pfam" id="PF01825">
    <property type="entry name" value="GPS"/>
    <property type="match status" value="1"/>
</dbReference>
<dbReference type="GO" id="GO:0007166">
    <property type="term" value="P:cell surface receptor signaling pathway"/>
    <property type="evidence" value="ECO:0007669"/>
    <property type="project" value="InterPro"/>
</dbReference>
<dbReference type="Gene3D" id="1.20.1070.10">
    <property type="entry name" value="Rhodopsin 7-helix transmembrane proteins"/>
    <property type="match status" value="1"/>
</dbReference>
<dbReference type="AlphaFoldDB" id="A0A3B5AWK5"/>
<comment type="similarity">
    <text evidence="2">Belongs to the G-protein coupled receptor 2 family. Adhesion G-protein coupled receptor (ADGR) subfamily.</text>
</comment>
<feature type="transmembrane region" description="Helical" evidence="8">
    <location>
        <begin position="882"/>
        <end position="905"/>
    </location>
</feature>
<dbReference type="CTD" id="101886922"/>
<dbReference type="InterPro" id="IPR000203">
    <property type="entry name" value="GPS"/>
</dbReference>
<evidence type="ECO:0000313" key="14">
    <source>
        <dbReference type="Proteomes" id="UP000694891"/>
    </source>
</evidence>
<dbReference type="RefSeq" id="XP_008289452.1">
    <property type="nucleotide sequence ID" value="XM_008291230.1"/>
</dbReference>
<reference evidence="13" key="1">
    <citation type="submission" date="2023-09" db="UniProtKB">
        <authorList>
            <consortium name="Ensembl"/>
        </authorList>
    </citation>
    <scope>IDENTIFICATION</scope>
</reference>
<dbReference type="Gene3D" id="2.60.220.50">
    <property type="match status" value="1"/>
</dbReference>
<evidence type="ECO:0000313" key="13">
    <source>
        <dbReference type="Ensembl" id="ENSSPAP00000024851.1"/>
    </source>
</evidence>
<feature type="domain" description="Ig-like" evidence="12">
    <location>
        <begin position="311"/>
        <end position="400"/>
    </location>
</feature>
<keyword evidence="6" id="KW-1015">Disulfide bond</keyword>
<dbReference type="FunFam" id="1.20.1070.10:FF:000058">
    <property type="entry name" value="Adhesion G protein-coupled receptor F5"/>
    <property type="match status" value="1"/>
</dbReference>
<dbReference type="GO" id="GO:0007189">
    <property type="term" value="P:adenylate cyclase-activating G protein-coupled receptor signaling pathway"/>
    <property type="evidence" value="ECO:0007669"/>
    <property type="project" value="TreeGrafter"/>
</dbReference>
<feature type="transmembrane region" description="Helical" evidence="8">
    <location>
        <begin position="925"/>
        <end position="949"/>
    </location>
</feature>
<keyword evidence="15" id="KW-0675">Receptor</keyword>
<sequence>MMWIFIFLYVLCPSICQATVKGNSTKIYYFKLTIDKNAVGNITKLLTPYQLNDTLTVNELKQTTKCQSDSESVTCSCEPGHRWSDDVRRSYKCNDSCTFPSNEAQMCVSDGAVVVSGSATLKGEKYQSCVTKKTSVKYEECNRNLSTEMKKVFSTLRGFDILTITEYRIGSIIADFEMNFADRIISNDLIEKTGNLSTILPASLELETAGVVHIHMETRPVRYNGSTNFTCIAHEDLVVTPKWTLESPDGIFDITNGTVATVTSPPKQTTIKLTGVSEIWKGNYTCKYYYQRDGFTILHKASATLDVCLLPNIHVSTEPPFPRCKPGDDFVKAAARCEIRKSSEPYNVTWTGDVLSSNENNETGVFTAETIVSCTNSSEPAELVCTFKNRCDQQKPASVSIYVIYANEKFCKAEGEWPETKPGFTAELKCKDAAGLRRRKCKSDGNWEAEILNCVNLNLADNLENAQIADSGRGNLDKNAADVFSSFKNSTNNTEAINSFANMNTSVSVLSTLNEKLKKIMEESVTNDFLESSSNLLEISLEEIWNTSTSETSLTLAEEYLSSVEQLIEKANVTKDSKKPNVEVVTCSDEDSCTNSVFNVNVTLKSSGNGTVKTTGFRQLERYLPYENQSSEVTPNSIVVSTTTDRNKDQVTITIDFQLTNTRPRHVQIQCVSWDSQSRRWSPDGCEWAGPANEGRCTCKHLSSFAILMSRYPIEVYGLTQITYVGLSVSVMSLIIGLMIELVVWGDVVKTNTLHLRHTAHVNISLCLLVADCCFLASTKPKDVSTIWCKTVTVLKHFCYLSMFFWMLCLSTTLLHQALYLFHQVSRTNYLRFSFILGYACPCLIVFVTFLTYRAGAEQVYYSRDTCWLIYVGLMEGSIHTFIIPVGIIIFINIFSMLVVIMKLLYHQENMEKSHNKEKAAAKTVLRSVVLLTPIFGVTWIFGFAVLYLDLTSGTIAYLVNYAFTLTNAFQGLFILLTTCLGDKMTRDALLKRFKRNAPVSTSSSAVKLDSSVKK</sequence>
<dbReference type="GeneTree" id="ENSGT00940000154603"/>
<dbReference type="SUPFAM" id="SSF81321">
    <property type="entry name" value="Family A G protein-coupled receptor-like"/>
    <property type="match status" value="1"/>
</dbReference>
<dbReference type="Proteomes" id="UP000694891">
    <property type="component" value="Unplaced"/>
</dbReference>
<dbReference type="PROSITE" id="PS50221">
    <property type="entry name" value="GAIN_B"/>
    <property type="match status" value="1"/>
</dbReference>
<evidence type="ECO:0000259" key="10">
    <source>
        <dbReference type="PROSITE" id="PS50221"/>
    </source>
</evidence>
<feature type="chain" id="PRO_5044592065" evidence="9">
    <location>
        <begin position="19"/>
        <end position="1015"/>
    </location>
</feature>
<dbReference type="OrthoDB" id="10040049at2759"/>
<evidence type="ECO:0000259" key="12">
    <source>
        <dbReference type="PROSITE" id="PS50835"/>
    </source>
</evidence>
<evidence type="ECO:0000313" key="15">
    <source>
        <dbReference type="RefSeq" id="XP_008289452.1"/>
    </source>
</evidence>
<dbReference type="PANTHER" id="PTHR45813">
    <property type="entry name" value="IG-LIKE DOMAIN-CONTAINING PROTEIN"/>
    <property type="match status" value="1"/>
</dbReference>
<feature type="transmembrane region" description="Helical" evidence="8">
    <location>
        <begin position="798"/>
        <end position="821"/>
    </location>
</feature>
<dbReference type="PRINTS" id="PR00249">
    <property type="entry name" value="GPCRSECRETIN"/>
</dbReference>
<dbReference type="SMART" id="SM00303">
    <property type="entry name" value="GPS"/>
    <property type="match status" value="1"/>
</dbReference>
<keyword evidence="3 8" id="KW-0812">Transmembrane</keyword>
<dbReference type="GO" id="GO:0004930">
    <property type="term" value="F:G protein-coupled receptor activity"/>
    <property type="evidence" value="ECO:0007669"/>
    <property type="project" value="InterPro"/>
</dbReference>
<dbReference type="InterPro" id="IPR007110">
    <property type="entry name" value="Ig-like_dom"/>
</dbReference>
<feature type="transmembrane region" description="Helical" evidence="8">
    <location>
        <begin position="724"/>
        <end position="748"/>
    </location>
</feature>
<keyword evidence="9" id="KW-0732">Signal</keyword>
<dbReference type="InterPro" id="IPR046338">
    <property type="entry name" value="GAIN_dom_sf"/>
</dbReference>
<keyword evidence="4 8" id="KW-1133">Transmembrane helix</keyword>
<reference evidence="15" key="2">
    <citation type="submission" date="2025-04" db="UniProtKB">
        <authorList>
            <consortium name="RefSeq"/>
        </authorList>
    </citation>
    <scope>IDENTIFICATION</scope>
</reference>
<accession>A0A3B5AWK5</accession>
<feature type="transmembrane region" description="Helical" evidence="8">
    <location>
        <begin position="760"/>
        <end position="778"/>
    </location>
</feature>
<evidence type="ECO:0000256" key="5">
    <source>
        <dbReference type="ARBA" id="ARBA00023136"/>
    </source>
</evidence>
<dbReference type="Pfam" id="PF00002">
    <property type="entry name" value="7tm_2"/>
    <property type="match status" value="1"/>
</dbReference>